<evidence type="ECO:0000256" key="1">
    <source>
        <dbReference type="SAM" id="MobiDB-lite"/>
    </source>
</evidence>
<feature type="region of interest" description="Disordered" evidence="1">
    <location>
        <begin position="579"/>
        <end position="600"/>
    </location>
</feature>
<dbReference type="InterPro" id="IPR036691">
    <property type="entry name" value="Endo/exonu/phosph_ase_sf"/>
</dbReference>
<feature type="compositionally biased region" description="Polar residues" evidence="1">
    <location>
        <begin position="579"/>
        <end position="590"/>
    </location>
</feature>
<accession>A0A8J6H7G2</accession>
<dbReference type="PANTHER" id="PTHR33332">
    <property type="entry name" value="REVERSE TRANSCRIPTASE DOMAIN-CONTAINING PROTEIN"/>
    <property type="match status" value="1"/>
</dbReference>
<dbReference type="Gene3D" id="3.60.10.10">
    <property type="entry name" value="Endonuclease/exonuclease/phosphatase"/>
    <property type="match status" value="1"/>
</dbReference>
<dbReference type="GO" id="GO:0003824">
    <property type="term" value="F:catalytic activity"/>
    <property type="evidence" value="ECO:0007669"/>
    <property type="project" value="InterPro"/>
</dbReference>
<dbReference type="InterPro" id="IPR000477">
    <property type="entry name" value="RT_dom"/>
</dbReference>
<name>A0A8J6H7G2_TENMO</name>
<dbReference type="Pfam" id="PF14529">
    <property type="entry name" value="Exo_endo_phos_2"/>
    <property type="match status" value="1"/>
</dbReference>
<proteinExistence type="predicted"/>
<dbReference type="Proteomes" id="UP000719412">
    <property type="component" value="Unassembled WGS sequence"/>
</dbReference>
<feature type="region of interest" description="Disordered" evidence="1">
    <location>
        <begin position="1"/>
        <end position="25"/>
    </location>
</feature>
<protein>
    <recommendedName>
        <fullName evidence="6">Reverse transcriptase domain-containing protein</fullName>
    </recommendedName>
</protein>
<evidence type="ECO:0000313" key="4">
    <source>
        <dbReference type="EMBL" id="KAH0809131.1"/>
    </source>
</evidence>
<evidence type="ECO:0000259" key="3">
    <source>
        <dbReference type="Pfam" id="PF14529"/>
    </source>
</evidence>
<sequence>MRRQDAGLVRSGQVRSGQPPLQEAVRPCRWSRGLSNRSDARGDAGGSFVLLAGSPVPARLEWTGEKQRTAQPSGSTTEVVARELANPGEIRATVRSPTQQESSETLKTPNSKNVTIDLAWDESQGLSVRQRRGDTLEIPKGKEKDNALQMRHKLVELIGKIDKETKTLNEIVLGNHNTKREIKESNTKIRSLMCQVMTAEMLSMLKTQGDKADVQAEVKVNKKGYATQTMERERKDDDATNKDCATQTTEWEQRDDEVELSRERIKNPESALELFETAKRKWPEDVFLKTKAVHVHPLKQWADLLVFFVADKKAAKTDEVLKKLGETHMGLKKVIEEERLKNGNIIGSKSVTYMLDGDKEVEETRTRCLVGMDHEFTGKEAWDEALKAARKVVDTITSTGQKHAAPTVLDGQGELWRKALGCAMIDVEMSMDFNYKKPLGSGKTSTKTEGKRERRTYALIVEKKGTQYKDVLSSVKTAITDDPARSAIHAMRSTRDGSLLITLDKDDETIEGLEKAIKQAAGDLAVRRARSASGMEVLHVRALDATTEKGEVIEALKVTLGDAKDKTWKVIDLWPNRNDTQAGSFNSPTQEGEIGQVEQGRVRPEQAKLGLLEQFEMPKVLAQRLQEERMKGTRLQVRPYCLFCNLEGHISGDNNISVLKGGGDGDDDKLPPKILRLKGEGPIIDIKFLQLNCNRSVAVHNLLQKTAQDMFADILIVSEGNRNLLKKGSRKQVLLAGHFNAKSPAWRSRSEDRRGETLADLLAECDMVVQNWGCEPTFRGPRGNSTLDITFTSIGLARRLNAWRVDERETLSDHLLICYQIDKKEWLRSDDEEVDLEQFWRRRLRAGSDKQVERNTGQICYAGRGVHKTGLPRNAQTEASAWEKPQARVLNALESEQEKARARRIQEGAQGAKSGNLKAQDDRKCRTLYGGGTPNGSAKASVRKSPGTRWYTAGGSKGGSEGTSRSRSERDERNTKRGRLPKNLEESQGCSDTEGYRRGGTRQEFRPICLLDAMRKLLEHMVRARLMKDLEEKEALEGREINPDVIGLVQSYLTDRTLIVDEDAEIEVSFLRLETPVGARLIAYADDLAVVAVGRTEADLAEVADETLETVSQWMEATGLRIAAHKTEAILLTGKRRSGRVFFHMNGKEIPPKETVKYLGIRLDRARTFIPHVEETTAKAERMAALLGRIMPNVKGARSSRRKLLAAVIHSRLLYGSAAWIDALRVRKNVEAMTRAQRRILLRVACAYRTVSAEALQAITGIIPLNVQAKAGEFLRNVGCDAELDDVDHTLFHCERWDQERLQLMRETTEWSMRDNFVNILLPTKEDWKAASKYVRVILKAKEEFKREREKLNGNEDGDVQPRRHTGHLNIIAAPDFRYTMIRADNQTLAKHVPTALAFLPLVLATHLNLARFPHLRSNERPYLRKVFSKIELKRGSSVAAWLSETVLRGRGPGARRKLRRAMDVCVCLVGADGRVVEGRATLSRHHREVSRVQIPGRMGFPWMLCVVVFVLCRPEKGEERGWAWVPDRPVSLGLVYKSMRGVMTNSIDRDQWLNVTSESRDRI</sequence>
<comment type="caution">
    <text evidence="4">The sequence shown here is derived from an EMBL/GenBank/DDBJ whole genome shotgun (WGS) entry which is preliminary data.</text>
</comment>
<organism evidence="4 5">
    <name type="scientific">Tenebrio molitor</name>
    <name type="common">Yellow mealworm beetle</name>
    <dbReference type="NCBI Taxonomy" id="7067"/>
    <lineage>
        <taxon>Eukaryota</taxon>
        <taxon>Metazoa</taxon>
        <taxon>Ecdysozoa</taxon>
        <taxon>Arthropoda</taxon>
        <taxon>Hexapoda</taxon>
        <taxon>Insecta</taxon>
        <taxon>Pterygota</taxon>
        <taxon>Neoptera</taxon>
        <taxon>Endopterygota</taxon>
        <taxon>Coleoptera</taxon>
        <taxon>Polyphaga</taxon>
        <taxon>Cucujiformia</taxon>
        <taxon>Tenebrionidae</taxon>
        <taxon>Tenebrio</taxon>
    </lineage>
</organism>
<evidence type="ECO:0008006" key="6">
    <source>
        <dbReference type="Google" id="ProtNLM"/>
    </source>
</evidence>
<keyword evidence="5" id="KW-1185">Reference proteome</keyword>
<dbReference type="SUPFAM" id="SSF56219">
    <property type="entry name" value="DNase I-like"/>
    <property type="match status" value="1"/>
</dbReference>
<dbReference type="EMBL" id="JABDTM020028318">
    <property type="protein sequence ID" value="KAH0809131.1"/>
    <property type="molecule type" value="Genomic_DNA"/>
</dbReference>
<dbReference type="InterPro" id="IPR005135">
    <property type="entry name" value="Endo/exonuclease/phosphatase"/>
</dbReference>
<evidence type="ECO:0000313" key="5">
    <source>
        <dbReference type="Proteomes" id="UP000719412"/>
    </source>
</evidence>
<feature type="domain" description="Reverse transcriptase" evidence="2">
    <location>
        <begin position="1078"/>
        <end position="1163"/>
    </location>
</feature>
<feature type="domain" description="Endonuclease/exonuclease/phosphatase" evidence="3">
    <location>
        <begin position="724"/>
        <end position="817"/>
    </location>
</feature>
<feature type="region of interest" description="Disordered" evidence="1">
    <location>
        <begin position="900"/>
        <end position="998"/>
    </location>
</feature>
<evidence type="ECO:0000259" key="2">
    <source>
        <dbReference type="Pfam" id="PF00078"/>
    </source>
</evidence>
<feature type="compositionally biased region" description="Basic and acidic residues" evidence="1">
    <location>
        <begin position="964"/>
        <end position="975"/>
    </location>
</feature>
<reference evidence="4" key="1">
    <citation type="journal article" date="2020" name="J Insects Food Feed">
        <title>The yellow mealworm (Tenebrio molitor) genome: a resource for the emerging insects as food and feed industry.</title>
        <authorList>
            <person name="Eriksson T."/>
            <person name="Andere A."/>
            <person name="Kelstrup H."/>
            <person name="Emery V."/>
            <person name="Picard C."/>
        </authorList>
    </citation>
    <scope>NUCLEOTIDE SEQUENCE</scope>
    <source>
        <strain evidence="4">Stoneville</strain>
        <tissue evidence="4">Whole head</tissue>
    </source>
</reference>
<dbReference type="Pfam" id="PF00078">
    <property type="entry name" value="RVT_1"/>
    <property type="match status" value="1"/>
</dbReference>
<gene>
    <name evidence="4" type="ORF">GEV33_013660</name>
</gene>
<reference evidence="4" key="2">
    <citation type="submission" date="2021-08" db="EMBL/GenBank/DDBJ databases">
        <authorList>
            <person name="Eriksson T."/>
        </authorList>
    </citation>
    <scope>NUCLEOTIDE SEQUENCE</scope>
    <source>
        <strain evidence="4">Stoneville</strain>
        <tissue evidence="4">Whole head</tissue>
    </source>
</reference>